<geneLocation type="plasmid" evidence="2 3">
    <name>paPv4</name>
</geneLocation>
<dbReference type="AlphaFoldDB" id="A0AA95KF90"/>
<protein>
    <submittedName>
        <fullName evidence="2">Exc2 family lipoprotein</fullName>
    </submittedName>
</protein>
<evidence type="ECO:0000313" key="3">
    <source>
        <dbReference type="Proteomes" id="UP001177595"/>
    </source>
</evidence>
<keyword evidence="2" id="KW-0449">Lipoprotein</keyword>
<dbReference type="NCBIfam" id="NF033828">
    <property type="entry name" value="entry_exc2_fam"/>
    <property type="match status" value="1"/>
</dbReference>
<accession>A0AA95KF90</accession>
<keyword evidence="2" id="KW-0614">Plasmid</keyword>
<proteinExistence type="predicted"/>
<evidence type="ECO:0000313" key="2">
    <source>
        <dbReference type="EMBL" id="WGM03684.1"/>
    </source>
</evidence>
<feature type="chain" id="PRO_5041743452" evidence="1">
    <location>
        <begin position="23"/>
        <end position="142"/>
    </location>
</feature>
<evidence type="ECO:0000256" key="1">
    <source>
        <dbReference type="SAM" id="SignalP"/>
    </source>
</evidence>
<dbReference type="RefSeq" id="WP_280626909.1">
    <property type="nucleotide sequence ID" value="NZ_CP123508.1"/>
</dbReference>
<sequence length="142" mass="16544">MKKFNKLFFCLSVILLSSCSQNNSPASLEARHYVYRSLDDSNPNYKTHIYNSIQSMTPFFDQFYQEGKIDKLSGLSVDDAKNKMQMLESDEYINSIISKSKDYYISPKVQTIDIDSKNFSEKRKKYLTNGIINMYKKGYYGT</sequence>
<dbReference type="PROSITE" id="PS51257">
    <property type="entry name" value="PROKAR_LIPOPROTEIN"/>
    <property type="match status" value="1"/>
</dbReference>
<name>A0AA95KF90_9GAMM</name>
<organism evidence="2 3">
    <name type="scientific">Arsenophonus nasoniae</name>
    <name type="common">son-killer infecting Nasonia vitripennis</name>
    <dbReference type="NCBI Taxonomy" id="638"/>
    <lineage>
        <taxon>Bacteria</taxon>
        <taxon>Pseudomonadati</taxon>
        <taxon>Pseudomonadota</taxon>
        <taxon>Gammaproteobacteria</taxon>
        <taxon>Enterobacterales</taxon>
        <taxon>Morganellaceae</taxon>
        <taxon>Arsenophonus</taxon>
    </lineage>
</organism>
<gene>
    <name evidence="2" type="ORF">QE210_19545</name>
</gene>
<dbReference type="EMBL" id="CP123508">
    <property type="protein sequence ID" value="WGM03684.1"/>
    <property type="molecule type" value="Genomic_DNA"/>
</dbReference>
<feature type="signal peptide" evidence="1">
    <location>
        <begin position="1"/>
        <end position="22"/>
    </location>
</feature>
<dbReference type="Proteomes" id="UP001177595">
    <property type="component" value="Plasmid paPv4"/>
</dbReference>
<keyword evidence="1" id="KW-0732">Signal</keyword>
<reference evidence="2" key="1">
    <citation type="submission" date="2023-04" db="EMBL/GenBank/DDBJ databases">
        <title>Genome dynamics across the evolutionary transition to endosymbiosis.</title>
        <authorList>
            <person name="Siozios S."/>
            <person name="Nadal-Jimenez P."/>
            <person name="Azagi T."/>
            <person name="Sprong H."/>
            <person name="Frost C.L."/>
            <person name="Parratt S.R."/>
            <person name="Taylor G."/>
            <person name="Brettell L."/>
            <person name="Lew K.C."/>
            <person name="Croft L."/>
            <person name="King K.C."/>
            <person name="Brockhurst M.A."/>
            <person name="Hypsa V."/>
            <person name="Novakova E."/>
            <person name="Darby A.C."/>
            <person name="Hurst G.D.D."/>
        </authorList>
    </citation>
    <scope>NUCLEOTIDE SEQUENCE</scope>
    <source>
        <strain evidence="2">APv</strain>
        <plasmid evidence="2">paPv4</plasmid>
    </source>
</reference>